<dbReference type="RefSeq" id="WP_170011063.1">
    <property type="nucleotide sequence ID" value="NZ_JABCRE010000002.1"/>
</dbReference>
<keyword evidence="4" id="KW-1185">Reference proteome</keyword>
<keyword evidence="1" id="KW-0732">Signal</keyword>
<dbReference type="InterPro" id="IPR029030">
    <property type="entry name" value="Caspase-like_dom_sf"/>
</dbReference>
<evidence type="ECO:0000313" key="3">
    <source>
        <dbReference type="EMBL" id="NMW31524.1"/>
    </source>
</evidence>
<sequence length="276" mass="29718">MRFLNWVFGLASLLLLAIAPPVLAETKALLVGTNYSKATDEKLRLANPIADIRMIGAAMRRTTIDEVTLVEEPDADTWRSAVTDFADSLSGDDIAVLYVAAHGFQVDGINYFLSADGGALIALDPLIQQMTERAKGAVVIVDACRNNPIAAVGEDEEFSVVEIADATRAIQPISLFDLANAGRGLSQIGNLRGLSAVVFFSTEPGNVAEDGATPGKGSPFAKVFAREIKRRQSLDEAFRRTAVQVNQDTDGRQSPWRQGDLPFNVFIAGMRSLPIP</sequence>
<proteinExistence type="predicted"/>
<accession>A0A848QKA5</accession>
<feature type="signal peptide" evidence="1">
    <location>
        <begin position="1"/>
        <end position="24"/>
    </location>
</feature>
<dbReference type="PANTHER" id="PTHR22576:SF37">
    <property type="entry name" value="MUCOSA-ASSOCIATED LYMPHOID TISSUE LYMPHOMA TRANSLOCATION PROTEIN 1"/>
    <property type="match status" value="1"/>
</dbReference>
<feature type="chain" id="PRO_5032825969" evidence="1">
    <location>
        <begin position="25"/>
        <end position="276"/>
    </location>
</feature>
<evidence type="ECO:0000313" key="4">
    <source>
        <dbReference type="Proteomes" id="UP000561181"/>
    </source>
</evidence>
<gene>
    <name evidence="3" type="ORF">HKD42_05580</name>
</gene>
<dbReference type="Pfam" id="PF00656">
    <property type="entry name" value="Peptidase_C14"/>
    <property type="match status" value="1"/>
</dbReference>
<dbReference type="PANTHER" id="PTHR22576">
    <property type="entry name" value="MUCOSA ASSOCIATED LYMPHOID TISSUE LYMPHOMA TRANSLOCATION PROTEIN 1/PARACASPASE"/>
    <property type="match status" value="1"/>
</dbReference>
<dbReference type="Proteomes" id="UP000561181">
    <property type="component" value="Unassembled WGS sequence"/>
</dbReference>
<dbReference type="Gene3D" id="3.40.50.1460">
    <property type="match status" value="1"/>
</dbReference>
<dbReference type="EMBL" id="JABCRE010000002">
    <property type="protein sequence ID" value="NMW31524.1"/>
    <property type="molecule type" value="Genomic_DNA"/>
</dbReference>
<reference evidence="3 4" key="1">
    <citation type="submission" date="2020-04" db="EMBL/GenBank/DDBJ databases">
        <authorList>
            <person name="Liu A."/>
        </authorList>
    </citation>
    <scope>NUCLEOTIDE SEQUENCE [LARGE SCALE GENOMIC DNA]</scope>
    <source>
        <strain evidence="3 4">RZ02</strain>
    </source>
</reference>
<feature type="domain" description="Peptidase C14 caspase" evidence="2">
    <location>
        <begin position="27"/>
        <end position="261"/>
    </location>
</feature>
<organism evidence="3 4">
    <name type="scientific">Pontixanthobacter rizhaonensis</name>
    <dbReference type="NCBI Taxonomy" id="2730337"/>
    <lineage>
        <taxon>Bacteria</taxon>
        <taxon>Pseudomonadati</taxon>
        <taxon>Pseudomonadota</taxon>
        <taxon>Alphaproteobacteria</taxon>
        <taxon>Sphingomonadales</taxon>
        <taxon>Erythrobacteraceae</taxon>
        <taxon>Pontixanthobacter</taxon>
    </lineage>
</organism>
<dbReference type="InterPro" id="IPR052039">
    <property type="entry name" value="Caspase-related_regulators"/>
</dbReference>
<dbReference type="AlphaFoldDB" id="A0A848QKA5"/>
<evidence type="ECO:0000256" key="1">
    <source>
        <dbReference type="SAM" id="SignalP"/>
    </source>
</evidence>
<name>A0A848QKA5_9SPHN</name>
<dbReference type="GO" id="GO:0004197">
    <property type="term" value="F:cysteine-type endopeptidase activity"/>
    <property type="evidence" value="ECO:0007669"/>
    <property type="project" value="InterPro"/>
</dbReference>
<comment type="caution">
    <text evidence="3">The sequence shown here is derived from an EMBL/GenBank/DDBJ whole genome shotgun (WGS) entry which is preliminary data.</text>
</comment>
<dbReference type="InterPro" id="IPR011600">
    <property type="entry name" value="Pept_C14_caspase"/>
</dbReference>
<protein>
    <submittedName>
        <fullName evidence="3">Caspase family protein</fullName>
    </submittedName>
</protein>
<dbReference type="SUPFAM" id="SSF52129">
    <property type="entry name" value="Caspase-like"/>
    <property type="match status" value="1"/>
</dbReference>
<evidence type="ECO:0000259" key="2">
    <source>
        <dbReference type="Pfam" id="PF00656"/>
    </source>
</evidence>
<dbReference type="GO" id="GO:0006508">
    <property type="term" value="P:proteolysis"/>
    <property type="evidence" value="ECO:0007669"/>
    <property type="project" value="InterPro"/>
</dbReference>